<name>X0SF33_9ZZZZ</name>
<dbReference type="AlphaFoldDB" id="X0SF33"/>
<evidence type="ECO:0000313" key="3">
    <source>
        <dbReference type="EMBL" id="GAF73746.1"/>
    </source>
</evidence>
<dbReference type="PANTHER" id="PTHR24321">
    <property type="entry name" value="DEHYDROGENASES, SHORT CHAIN"/>
    <property type="match status" value="1"/>
</dbReference>
<dbReference type="FunFam" id="3.40.50.720:FF:000084">
    <property type="entry name" value="Short-chain dehydrogenase reductase"/>
    <property type="match status" value="1"/>
</dbReference>
<dbReference type="Gene3D" id="3.40.50.720">
    <property type="entry name" value="NAD(P)-binding Rossmann-like Domain"/>
    <property type="match status" value="1"/>
</dbReference>
<dbReference type="CDD" id="cd05233">
    <property type="entry name" value="SDR_c"/>
    <property type="match status" value="1"/>
</dbReference>
<dbReference type="PRINTS" id="PR00081">
    <property type="entry name" value="GDHRDH"/>
</dbReference>
<evidence type="ECO:0008006" key="4">
    <source>
        <dbReference type="Google" id="ProtNLM"/>
    </source>
</evidence>
<dbReference type="InterPro" id="IPR036291">
    <property type="entry name" value="NAD(P)-bd_dom_sf"/>
</dbReference>
<dbReference type="Pfam" id="PF13561">
    <property type="entry name" value="adh_short_C2"/>
    <property type="match status" value="1"/>
</dbReference>
<dbReference type="EMBL" id="BARS01002849">
    <property type="protein sequence ID" value="GAF73746.1"/>
    <property type="molecule type" value="Genomic_DNA"/>
</dbReference>
<comment type="caution">
    <text evidence="3">The sequence shown here is derived from an EMBL/GenBank/DDBJ whole genome shotgun (WGS) entry which is preliminary data.</text>
</comment>
<dbReference type="PANTHER" id="PTHR24321:SF11">
    <property type="entry name" value="BLR0893 PROTEIN"/>
    <property type="match status" value="1"/>
</dbReference>
<dbReference type="SUPFAM" id="SSF51735">
    <property type="entry name" value="NAD(P)-binding Rossmann-fold domains"/>
    <property type="match status" value="1"/>
</dbReference>
<dbReference type="InterPro" id="IPR002347">
    <property type="entry name" value="SDR_fam"/>
</dbReference>
<dbReference type="NCBIfam" id="NF005559">
    <property type="entry name" value="PRK07231.1"/>
    <property type="match status" value="1"/>
</dbReference>
<keyword evidence="2" id="KW-0560">Oxidoreductase</keyword>
<feature type="non-terminal residue" evidence="3">
    <location>
        <position position="249"/>
    </location>
</feature>
<gene>
    <name evidence="3" type="ORF">S01H1_05466</name>
</gene>
<proteinExistence type="inferred from homology"/>
<sequence length="249" mass="25466">MAGRVEGKVALVTGAGSGMGRAAALAFAGEGARVVAVDLDPDGGEATVRAIGESGGEAVFHRADVSRAAGAEAMVEAAVGAFGGLDCAFNNAGFVGSYESTADYLEEDWDRLMAVNLKGVWLSMKYEIPQMLARGGGAIVNNASAVGLVGGGSCAYVASKHGVVGLTKSVALEYARKGIRVNSVCPGPTRTPPLQRLIDEAPDRERSMAERIPAGRIGEPAEIAEAVVWLCSDGASFVTGHALSVDEGR</sequence>
<organism evidence="3">
    <name type="scientific">marine sediment metagenome</name>
    <dbReference type="NCBI Taxonomy" id="412755"/>
    <lineage>
        <taxon>unclassified sequences</taxon>
        <taxon>metagenomes</taxon>
        <taxon>ecological metagenomes</taxon>
    </lineage>
</organism>
<reference evidence="3" key="1">
    <citation type="journal article" date="2014" name="Front. Microbiol.">
        <title>High frequency of phylogenetically diverse reductive dehalogenase-homologous genes in deep subseafloor sedimentary metagenomes.</title>
        <authorList>
            <person name="Kawai M."/>
            <person name="Futagami T."/>
            <person name="Toyoda A."/>
            <person name="Takaki Y."/>
            <person name="Nishi S."/>
            <person name="Hori S."/>
            <person name="Arai W."/>
            <person name="Tsubouchi T."/>
            <person name="Morono Y."/>
            <person name="Uchiyama I."/>
            <person name="Ito T."/>
            <person name="Fujiyama A."/>
            <person name="Inagaki F."/>
            <person name="Takami H."/>
        </authorList>
    </citation>
    <scope>NUCLEOTIDE SEQUENCE</scope>
    <source>
        <strain evidence="3">Expedition CK06-06</strain>
    </source>
</reference>
<dbReference type="PRINTS" id="PR00080">
    <property type="entry name" value="SDRFAMILY"/>
</dbReference>
<dbReference type="InterPro" id="IPR020904">
    <property type="entry name" value="Sc_DH/Rdtase_CS"/>
</dbReference>
<comment type="similarity">
    <text evidence="1">Belongs to the short-chain dehydrogenases/reductases (SDR) family.</text>
</comment>
<protein>
    <recommendedName>
        <fullName evidence="4">Short-chain dehydrogenase/reductase SDR</fullName>
    </recommendedName>
</protein>
<evidence type="ECO:0000256" key="2">
    <source>
        <dbReference type="ARBA" id="ARBA00023002"/>
    </source>
</evidence>
<evidence type="ECO:0000256" key="1">
    <source>
        <dbReference type="ARBA" id="ARBA00006484"/>
    </source>
</evidence>
<dbReference type="PROSITE" id="PS00061">
    <property type="entry name" value="ADH_SHORT"/>
    <property type="match status" value="1"/>
</dbReference>
<accession>X0SF33</accession>
<dbReference type="GO" id="GO:0016491">
    <property type="term" value="F:oxidoreductase activity"/>
    <property type="evidence" value="ECO:0007669"/>
    <property type="project" value="UniProtKB-KW"/>
</dbReference>